<dbReference type="Proteomes" id="UP000198397">
    <property type="component" value="Unassembled WGS sequence"/>
</dbReference>
<dbReference type="InterPro" id="IPR036890">
    <property type="entry name" value="HATPase_C_sf"/>
</dbReference>
<evidence type="ECO:0000313" key="4">
    <source>
        <dbReference type="EMBL" id="SNR67245.1"/>
    </source>
</evidence>
<feature type="domain" description="PAC" evidence="3">
    <location>
        <begin position="340"/>
        <end position="395"/>
    </location>
</feature>
<keyword evidence="5" id="KW-1185">Reference proteome</keyword>
<dbReference type="InterPro" id="IPR000700">
    <property type="entry name" value="PAS-assoc_C"/>
</dbReference>
<dbReference type="GO" id="GO:0016772">
    <property type="term" value="F:transferase activity, transferring phosphorus-containing groups"/>
    <property type="evidence" value="ECO:0007669"/>
    <property type="project" value="InterPro"/>
</dbReference>
<dbReference type="SMART" id="SM00091">
    <property type="entry name" value="PAS"/>
    <property type="match status" value="2"/>
</dbReference>
<protein>
    <submittedName>
        <fullName evidence="4">PAS domain S-box-containing protein</fullName>
    </submittedName>
</protein>
<dbReference type="InterPro" id="IPR005467">
    <property type="entry name" value="His_kinase_dom"/>
</dbReference>
<dbReference type="Gene3D" id="3.30.450.20">
    <property type="entry name" value="PAS domain"/>
    <property type="match status" value="2"/>
</dbReference>
<feature type="domain" description="Histidine kinase" evidence="1">
    <location>
        <begin position="399"/>
        <end position="604"/>
    </location>
</feature>
<dbReference type="InterPro" id="IPR004358">
    <property type="entry name" value="Sig_transdc_His_kin-like_C"/>
</dbReference>
<dbReference type="InterPro" id="IPR003594">
    <property type="entry name" value="HATPase_dom"/>
</dbReference>
<organism evidence="4 5">
    <name type="scientific">Halorubrum vacuolatum</name>
    <name type="common">Natronobacterium vacuolatum</name>
    <dbReference type="NCBI Taxonomy" id="63740"/>
    <lineage>
        <taxon>Archaea</taxon>
        <taxon>Methanobacteriati</taxon>
        <taxon>Methanobacteriota</taxon>
        <taxon>Stenosarchaea group</taxon>
        <taxon>Halobacteria</taxon>
        <taxon>Halobacteriales</taxon>
        <taxon>Haloferacaceae</taxon>
        <taxon>Halorubrum</taxon>
    </lineage>
</organism>
<dbReference type="Pfam" id="PF08448">
    <property type="entry name" value="PAS_4"/>
    <property type="match status" value="1"/>
</dbReference>
<evidence type="ECO:0000259" key="3">
    <source>
        <dbReference type="PROSITE" id="PS50113"/>
    </source>
</evidence>
<dbReference type="Pfam" id="PF13426">
    <property type="entry name" value="PAS_9"/>
    <property type="match status" value="1"/>
</dbReference>
<dbReference type="AlphaFoldDB" id="A0A238Y7P3"/>
<feature type="domain" description="PAS" evidence="2">
    <location>
        <begin position="147"/>
        <end position="191"/>
    </location>
</feature>
<dbReference type="PRINTS" id="PR00344">
    <property type="entry name" value="BCTRLSENSOR"/>
</dbReference>
<dbReference type="SMART" id="SM00086">
    <property type="entry name" value="PAC"/>
    <property type="match status" value="2"/>
</dbReference>
<name>A0A238Y7P3_HALVU</name>
<accession>A0A238Y7P3</accession>
<feature type="domain" description="PAS" evidence="2">
    <location>
        <begin position="269"/>
        <end position="339"/>
    </location>
</feature>
<sequence>MSDTPPDSSTDPPRIYPLVADQGNERVLKEWLVSHDTYALADVDEPVEAGAFDLCIVDRGGIETFSEELQRAKSDADPVLLPVLLLVPEAREGIIETDRGEIADNVLRTGVDEIVMLPIRQVELEWRIRALLRLRDQSLTLDSNVRQLSRFKQAAEAAGHAIFVTDLEGHIEYANPAFEEITGYDREEVIGDDVNVLSSGGMSDAYYADLWETITAGETFEAEIVNHRKDGSEYTAYQTIAPILDDTGEITAYVAVQMDITEQKNLRERLKRHRDIVQRLSDPIMIQDESGRFELVNEALAEFAGLPAEELLGTDEVSFMDADSSARIARKKREVMETESPMGYSISPEFERSGKEAVFDTRRYPFYDHGGELTGTFAICRDVTELKERARQLRVLDNILRHNLRNDLTVIRGRADQLRSETDGELAEMAETIVTYADALMTTGEKSRAITNLLSEEPESVRIDLSRTAALIADRIDASELVADVTVDTPERAIASVTVNIEKAIEELVRNAIIHNDRAVPSVTLCVTTAGDAVELRVVDDGPGLSEMDRDVLTTGQAVDSLYHGSGLGLWLVYWTVRRSDGSIAVAEADPRGTEITLRLPAPVAE</sequence>
<dbReference type="InterPro" id="IPR052155">
    <property type="entry name" value="Biofilm_reg_signaling"/>
</dbReference>
<dbReference type="PROSITE" id="PS50112">
    <property type="entry name" value="PAS"/>
    <property type="match status" value="2"/>
</dbReference>
<dbReference type="InterPro" id="IPR000014">
    <property type="entry name" value="PAS"/>
</dbReference>
<feature type="domain" description="PAC" evidence="3">
    <location>
        <begin position="218"/>
        <end position="272"/>
    </location>
</feature>
<evidence type="ECO:0000259" key="2">
    <source>
        <dbReference type="PROSITE" id="PS50112"/>
    </source>
</evidence>
<reference evidence="4 5" key="1">
    <citation type="submission" date="2017-06" db="EMBL/GenBank/DDBJ databases">
        <authorList>
            <person name="Kim H.J."/>
            <person name="Triplett B.A."/>
        </authorList>
    </citation>
    <scope>NUCLEOTIDE SEQUENCE [LARGE SCALE GENOMIC DNA]</scope>
    <source>
        <strain evidence="4 5">DSM 8800</strain>
    </source>
</reference>
<dbReference type="PANTHER" id="PTHR44757">
    <property type="entry name" value="DIGUANYLATE CYCLASE DGCP"/>
    <property type="match status" value="1"/>
</dbReference>
<dbReference type="Gene3D" id="3.30.565.10">
    <property type="entry name" value="Histidine kinase-like ATPase, C-terminal domain"/>
    <property type="match status" value="1"/>
</dbReference>
<dbReference type="PROSITE" id="PS50113">
    <property type="entry name" value="PAC"/>
    <property type="match status" value="2"/>
</dbReference>
<dbReference type="PROSITE" id="PS50109">
    <property type="entry name" value="HIS_KIN"/>
    <property type="match status" value="1"/>
</dbReference>
<gene>
    <name evidence="4" type="ORF">SAMN06264855_1337</name>
</gene>
<dbReference type="RefSeq" id="WP_089385978.1">
    <property type="nucleotide sequence ID" value="NZ_FZNQ01000033.1"/>
</dbReference>
<dbReference type="SUPFAM" id="SSF55785">
    <property type="entry name" value="PYP-like sensor domain (PAS domain)"/>
    <property type="match status" value="2"/>
</dbReference>
<proteinExistence type="predicted"/>
<dbReference type="NCBIfam" id="TIGR00229">
    <property type="entry name" value="sensory_box"/>
    <property type="match status" value="2"/>
</dbReference>
<dbReference type="CDD" id="cd00130">
    <property type="entry name" value="PAS"/>
    <property type="match status" value="2"/>
</dbReference>
<evidence type="ECO:0000259" key="1">
    <source>
        <dbReference type="PROSITE" id="PS50109"/>
    </source>
</evidence>
<dbReference type="InterPro" id="IPR001610">
    <property type="entry name" value="PAC"/>
</dbReference>
<evidence type="ECO:0000313" key="5">
    <source>
        <dbReference type="Proteomes" id="UP000198397"/>
    </source>
</evidence>
<dbReference type="PANTHER" id="PTHR44757:SF2">
    <property type="entry name" value="BIOFILM ARCHITECTURE MAINTENANCE PROTEIN MBAA"/>
    <property type="match status" value="1"/>
</dbReference>
<dbReference type="InterPro" id="IPR035965">
    <property type="entry name" value="PAS-like_dom_sf"/>
</dbReference>
<dbReference type="Pfam" id="PF02518">
    <property type="entry name" value="HATPase_c"/>
    <property type="match status" value="1"/>
</dbReference>
<dbReference type="InterPro" id="IPR013656">
    <property type="entry name" value="PAS_4"/>
</dbReference>
<dbReference type="EMBL" id="FZNQ01000033">
    <property type="protein sequence ID" value="SNR67245.1"/>
    <property type="molecule type" value="Genomic_DNA"/>
</dbReference>
<dbReference type="SMART" id="SM00387">
    <property type="entry name" value="HATPase_c"/>
    <property type="match status" value="1"/>
</dbReference>
<dbReference type="OrthoDB" id="200505at2157"/>
<dbReference type="SUPFAM" id="SSF55874">
    <property type="entry name" value="ATPase domain of HSP90 chaperone/DNA topoisomerase II/histidine kinase"/>
    <property type="match status" value="1"/>
</dbReference>